<name>A0A0R1V727_9LACO</name>
<keyword evidence="3" id="KW-0547">Nucleotide-binding</keyword>
<proteinExistence type="inferred from homology"/>
<dbReference type="GeneID" id="98308134"/>
<dbReference type="SMART" id="SM00382">
    <property type="entry name" value="AAA"/>
    <property type="match status" value="1"/>
</dbReference>
<dbReference type="STRING" id="1423801.FD50_GL000712"/>
<dbReference type="OrthoDB" id="9804819at2"/>
<evidence type="ECO:0000256" key="3">
    <source>
        <dbReference type="ARBA" id="ARBA00022741"/>
    </source>
</evidence>
<reference evidence="6 7" key="1">
    <citation type="journal article" date="2015" name="Genome Announc.">
        <title>Expanding the biotechnology potential of lactobacilli through comparative genomics of 213 strains and associated genera.</title>
        <authorList>
            <person name="Sun Z."/>
            <person name="Harris H.M."/>
            <person name="McCann A."/>
            <person name="Guo C."/>
            <person name="Argimon S."/>
            <person name="Zhang W."/>
            <person name="Yang X."/>
            <person name="Jeffery I.B."/>
            <person name="Cooney J.C."/>
            <person name="Kagawa T.F."/>
            <person name="Liu W."/>
            <person name="Song Y."/>
            <person name="Salvetti E."/>
            <person name="Wrobel A."/>
            <person name="Rasinkangas P."/>
            <person name="Parkhill J."/>
            <person name="Rea M.C."/>
            <person name="O'Sullivan O."/>
            <person name="Ritari J."/>
            <person name="Douillard F.P."/>
            <person name="Paul Ross R."/>
            <person name="Yang R."/>
            <person name="Briner A.E."/>
            <person name="Felis G.E."/>
            <person name="de Vos W.M."/>
            <person name="Barrangou R."/>
            <person name="Klaenhammer T.R."/>
            <person name="Caufield P.W."/>
            <person name="Cui Y."/>
            <person name="Zhang H."/>
            <person name="O'Toole P.W."/>
        </authorList>
    </citation>
    <scope>NUCLEOTIDE SEQUENCE [LARGE SCALE GENOMIC DNA]</scope>
    <source>
        <strain evidence="6 7">DSM 16230</strain>
    </source>
</reference>
<dbReference type="PANTHER" id="PTHR42711:SF5">
    <property type="entry name" value="ABC TRANSPORTER ATP-BINDING PROTEIN NATA"/>
    <property type="match status" value="1"/>
</dbReference>
<dbReference type="InterPro" id="IPR003593">
    <property type="entry name" value="AAA+_ATPase"/>
</dbReference>
<dbReference type="PROSITE" id="PS50893">
    <property type="entry name" value="ABC_TRANSPORTER_2"/>
    <property type="match status" value="1"/>
</dbReference>
<keyword evidence="4" id="KW-0067">ATP-binding</keyword>
<evidence type="ECO:0000313" key="6">
    <source>
        <dbReference type="EMBL" id="KRL98898.1"/>
    </source>
</evidence>
<dbReference type="PANTHER" id="PTHR42711">
    <property type="entry name" value="ABC TRANSPORTER ATP-BINDING PROTEIN"/>
    <property type="match status" value="1"/>
</dbReference>
<accession>A0A0R1V727</accession>
<evidence type="ECO:0000256" key="1">
    <source>
        <dbReference type="ARBA" id="ARBA00005417"/>
    </source>
</evidence>
<dbReference type="EMBL" id="AZFQ01000036">
    <property type="protein sequence ID" value="KRL98898.1"/>
    <property type="molecule type" value="Genomic_DNA"/>
</dbReference>
<dbReference type="InterPro" id="IPR003439">
    <property type="entry name" value="ABC_transporter-like_ATP-bd"/>
</dbReference>
<dbReference type="GO" id="GO:0005524">
    <property type="term" value="F:ATP binding"/>
    <property type="evidence" value="ECO:0007669"/>
    <property type="project" value="UniProtKB-KW"/>
</dbReference>
<evidence type="ECO:0000313" key="7">
    <source>
        <dbReference type="Proteomes" id="UP000051166"/>
    </source>
</evidence>
<gene>
    <name evidence="6" type="ORF">FD50_GL000712</name>
</gene>
<feature type="domain" description="ABC transporter" evidence="5">
    <location>
        <begin position="5"/>
        <end position="235"/>
    </location>
</feature>
<dbReference type="InterPro" id="IPR050763">
    <property type="entry name" value="ABC_transporter_ATP-binding"/>
</dbReference>
<dbReference type="Gene3D" id="3.40.50.300">
    <property type="entry name" value="P-loop containing nucleotide triphosphate hydrolases"/>
    <property type="match status" value="1"/>
</dbReference>
<dbReference type="GO" id="GO:0016887">
    <property type="term" value="F:ATP hydrolysis activity"/>
    <property type="evidence" value="ECO:0007669"/>
    <property type="project" value="InterPro"/>
</dbReference>
<dbReference type="SUPFAM" id="SSF52540">
    <property type="entry name" value="P-loop containing nucleoside triphosphate hydrolases"/>
    <property type="match status" value="1"/>
</dbReference>
<comment type="caution">
    <text evidence="6">The sequence shown here is derived from an EMBL/GenBank/DDBJ whole genome shotgun (WGS) entry which is preliminary data.</text>
</comment>
<keyword evidence="7" id="KW-1185">Reference proteome</keyword>
<dbReference type="RefSeq" id="WP_056960808.1">
    <property type="nucleotide sequence ID" value="NZ_AZFQ01000036.1"/>
</dbReference>
<dbReference type="AlphaFoldDB" id="A0A0R1V727"/>
<evidence type="ECO:0000256" key="4">
    <source>
        <dbReference type="ARBA" id="ARBA00022840"/>
    </source>
</evidence>
<keyword evidence="2" id="KW-0813">Transport</keyword>
<protein>
    <submittedName>
        <fullName evidence="6">Multidrug ABC transporter ATPase</fullName>
    </submittedName>
</protein>
<dbReference type="PATRIC" id="fig|1423801.4.peg.723"/>
<dbReference type="InterPro" id="IPR027417">
    <property type="entry name" value="P-loop_NTPase"/>
</dbReference>
<dbReference type="CDD" id="cd03230">
    <property type="entry name" value="ABC_DR_subfamily_A"/>
    <property type="match status" value="1"/>
</dbReference>
<dbReference type="Proteomes" id="UP000051166">
    <property type="component" value="Unassembled WGS sequence"/>
</dbReference>
<comment type="similarity">
    <text evidence="1">Belongs to the ABC transporter superfamily.</text>
</comment>
<evidence type="ECO:0000256" key="2">
    <source>
        <dbReference type="ARBA" id="ARBA00022448"/>
    </source>
</evidence>
<evidence type="ECO:0000259" key="5">
    <source>
        <dbReference type="PROSITE" id="PS50893"/>
    </source>
</evidence>
<dbReference type="Pfam" id="PF00005">
    <property type="entry name" value="ABC_tran"/>
    <property type="match status" value="1"/>
</dbReference>
<organism evidence="6 7">
    <name type="scientific">Liquorilactobacillus satsumensis DSM 16230 = JCM 12392</name>
    <dbReference type="NCBI Taxonomy" id="1423801"/>
    <lineage>
        <taxon>Bacteria</taxon>
        <taxon>Bacillati</taxon>
        <taxon>Bacillota</taxon>
        <taxon>Bacilli</taxon>
        <taxon>Lactobacillales</taxon>
        <taxon>Lactobacillaceae</taxon>
        <taxon>Liquorilactobacillus</taxon>
    </lineage>
</organism>
<sequence>MPKAIELVHVGKKFKNRTILKDINLVINSGEIIGLLGPNGAGKSTLIKIMTGLIKQDYGEVYLLGRQLGQQRRNTNALLGLAPQQLALYPQLTVVQNLKNFGFINGLNQTEVNQKTSDLLATFALTSIKKQLAADLSGGQKRRLHSAIALMNNAKIVFLDEPTVGADVTSRDKILNAVKRLSQQGITVIYTTHYLQEIEDLNAKIVFLNHGKIEAIGSKEKIIQQYAHPAIELWFQGKLPTIAGWKRKGNCLEYKTAPANFPVAMILKSALTDNEIQNYQLQEIKLSHSNLESAYRGLIKGGISHEA</sequence>